<dbReference type="EMBL" id="BPLR01001115">
    <property type="protein sequence ID" value="GIZ00076.1"/>
    <property type="molecule type" value="Genomic_DNA"/>
</dbReference>
<organism evidence="1 2">
    <name type="scientific">Caerostris extrusa</name>
    <name type="common">Bark spider</name>
    <name type="synonym">Caerostris bankana</name>
    <dbReference type="NCBI Taxonomy" id="172846"/>
    <lineage>
        <taxon>Eukaryota</taxon>
        <taxon>Metazoa</taxon>
        <taxon>Ecdysozoa</taxon>
        <taxon>Arthropoda</taxon>
        <taxon>Chelicerata</taxon>
        <taxon>Arachnida</taxon>
        <taxon>Araneae</taxon>
        <taxon>Araneomorphae</taxon>
        <taxon>Entelegynae</taxon>
        <taxon>Araneoidea</taxon>
        <taxon>Araneidae</taxon>
        <taxon>Caerostris</taxon>
    </lineage>
</organism>
<name>A0AAV4XY34_CAEEX</name>
<dbReference type="AlphaFoldDB" id="A0AAV4XY34"/>
<accession>A0AAV4XY34</accession>
<reference evidence="1 2" key="1">
    <citation type="submission" date="2021-06" db="EMBL/GenBank/DDBJ databases">
        <title>Caerostris extrusa draft genome.</title>
        <authorList>
            <person name="Kono N."/>
            <person name="Arakawa K."/>
        </authorList>
    </citation>
    <scope>NUCLEOTIDE SEQUENCE [LARGE SCALE GENOMIC DNA]</scope>
</reference>
<gene>
    <name evidence="1" type="ORF">CEXT_624851</name>
</gene>
<dbReference type="Proteomes" id="UP001054945">
    <property type="component" value="Unassembled WGS sequence"/>
</dbReference>
<evidence type="ECO:0000313" key="2">
    <source>
        <dbReference type="Proteomes" id="UP001054945"/>
    </source>
</evidence>
<keyword evidence="2" id="KW-1185">Reference proteome</keyword>
<sequence length="187" mass="21608">MCSTVGKIISYHHEIERISSHHVAADKASYKSSKPLHSCIQEGKEVITDRIFNKTSEWKKITEPHLQKKYPYVCLLMCSTVGKLISYHHEVERISPPHVAADKATEKKSSKTLHSCIRERRASTARNILIKLPKWKKNWVNTQKPMRVFTFICSTVGEDSSFYTMTKSKEYHLTMLLQMKPAVKKEC</sequence>
<proteinExistence type="predicted"/>
<protein>
    <submittedName>
        <fullName evidence="1">Uncharacterized protein</fullName>
    </submittedName>
</protein>
<comment type="caution">
    <text evidence="1">The sequence shown here is derived from an EMBL/GenBank/DDBJ whole genome shotgun (WGS) entry which is preliminary data.</text>
</comment>
<evidence type="ECO:0000313" key="1">
    <source>
        <dbReference type="EMBL" id="GIZ00076.1"/>
    </source>
</evidence>